<dbReference type="PROSITE" id="PS50181">
    <property type="entry name" value="FBOX"/>
    <property type="match status" value="1"/>
</dbReference>
<organism evidence="2 3">
    <name type="scientific">Dactylellina haptotyla (strain CBS 200.50)</name>
    <name type="common">Nematode-trapping fungus</name>
    <name type="synonym">Monacrosporium haptotylum</name>
    <dbReference type="NCBI Taxonomy" id="1284197"/>
    <lineage>
        <taxon>Eukaryota</taxon>
        <taxon>Fungi</taxon>
        <taxon>Dikarya</taxon>
        <taxon>Ascomycota</taxon>
        <taxon>Pezizomycotina</taxon>
        <taxon>Orbiliomycetes</taxon>
        <taxon>Orbiliales</taxon>
        <taxon>Orbiliaceae</taxon>
        <taxon>Dactylellina</taxon>
    </lineage>
</organism>
<reference evidence="3" key="2">
    <citation type="submission" date="2013-04" db="EMBL/GenBank/DDBJ databases">
        <title>Genomic mechanisms accounting for the adaptation to parasitism in nematode-trapping fungi.</title>
        <authorList>
            <person name="Ahren D.G."/>
        </authorList>
    </citation>
    <scope>NUCLEOTIDE SEQUENCE [LARGE SCALE GENOMIC DNA]</scope>
    <source>
        <strain evidence="3">CBS 200.50</strain>
    </source>
</reference>
<dbReference type="OrthoDB" id="5273569at2759"/>
<comment type="caution">
    <text evidence="2">The sequence shown here is derived from an EMBL/GenBank/DDBJ whole genome shotgun (WGS) entry which is preliminary data.</text>
</comment>
<gene>
    <name evidence="2" type="ORF">H072_9097</name>
</gene>
<dbReference type="HOGENOM" id="CLU_497840_0_0_1"/>
<evidence type="ECO:0000313" key="2">
    <source>
        <dbReference type="EMBL" id="EPS37302.1"/>
    </source>
</evidence>
<dbReference type="InterPro" id="IPR001810">
    <property type="entry name" value="F-box_dom"/>
</dbReference>
<evidence type="ECO:0000313" key="3">
    <source>
        <dbReference type="Proteomes" id="UP000015100"/>
    </source>
</evidence>
<sequence>MSFAIIPPEILQQVGDFLYEPELATLSQCSRRLNEIFIPILYRNLELRVYGKHLTYKGKIFPKSLVVSESAESFKEVRNLAILGCDHPYANDKDDDGECVLLDVRKVSMVIPLMEFIKRIPVGRLLSFEYKVAFPINRQLWVQTLNLQPNIVYLHLSCRSSTHAVSPNELLKISLPSLHHFSVVNICDRNDVQIIEKILDAAYNIHIIDLVWDPNFPGTAKEDLLRLTPGIVRNNPKALRLANTSLGDEIFATFEGLEELHLKNSVIEEGASTGDKLLTLKRLLIISVPTFVRFYQDEIIAKIRPGLEEFHLTIEHVDRDGGTEVRDTIPIPVEYILRHRETLQYLSLFEKTSQGNMFIDPGPVCSDELQLFKELKMKEFATAVNFYCQQRTPAYWRTFDMSPVDVNYGHYASLDKLYIVPDMISLNTQIENDQVEFWELNPRNILTYQMASIVLTNIGLYATEIPKLRYIIVGMGSAYTGQKAFEVTWLKHVPPRKKGQKVVEAKYLFTISPPYELNELRSDGIEFQCFEGTRFSTEEDRRVRSFW</sequence>
<reference evidence="2 3" key="1">
    <citation type="journal article" date="2013" name="PLoS Genet.">
        <title>Genomic mechanisms accounting for the adaptation to parasitism in nematode-trapping fungi.</title>
        <authorList>
            <person name="Meerupati T."/>
            <person name="Andersson K.M."/>
            <person name="Friman E."/>
            <person name="Kumar D."/>
            <person name="Tunlid A."/>
            <person name="Ahren D."/>
        </authorList>
    </citation>
    <scope>NUCLEOTIDE SEQUENCE [LARGE SCALE GENOMIC DNA]</scope>
    <source>
        <strain evidence="2 3">CBS 200.50</strain>
    </source>
</reference>
<evidence type="ECO:0000259" key="1">
    <source>
        <dbReference type="PROSITE" id="PS50181"/>
    </source>
</evidence>
<dbReference type="OMA" id="NTQIEND"/>
<protein>
    <recommendedName>
        <fullName evidence="1">F-box domain-containing protein</fullName>
    </recommendedName>
</protein>
<dbReference type="EMBL" id="AQGS01000677">
    <property type="protein sequence ID" value="EPS37302.1"/>
    <property type="molecule type" value="Genomic_DNA"/>
</dbReference>
<dbReference type="AlphaFoldDB" id="S8BQ01"/>
<feature type="domain" description="F-box" evidence="1">
    <location>
        <begin position="1"/>
        <end position="45"/>
    </location>
</feature>
<dbReference type="SUPFAM" id="SSF81383">
    <property type="entry name" value="F-box domain"/>
    <property type="match status" value="1"/>
</dbReference>
<name>S8BQ01_DACHA</name>
<accession>S8BQ01</accession>
<proteinExistence type="predicted"/>
<dbReference type="InterPro" id="IPR036047">
    <property type="entry name" value="F-box-like_dom_sf"/>
</dbReference>
<keyword evidence="3" id="KW-1185">Reference proteome</keyword>
<dbReference type="Proteomes" id="UP000015100">
    <property type="component" value="Unassembled WGS sequence"/>
</dbReference>